<dbReference type="Pfam" id="PF01593">
    <property type="entry name" value="Amino_oxidase"/>
    <property type="match status" value="1"/>
</dbReference>
<evidence type="ECO:0000313" key="11">
    <source>
        <dbReference type="Proteomes" id="UP000324241"/>
    </source>
</evidence>
<dbReference type="GeneID" id="54330848"/>
<dbReference type="Gene3D" id="1.10.405.10">
    <property type="entry name" value="Guanine Nucleotide Dissociation Inhibitor, domain 1"/>
    <property type="match status" value="1"/>
</dbReference>
<dbReference type="InterPro" id="IPR001613">
    <property type="entry name" value="Flavin_amine_oxidase"/>
</dbReference>
<dbReference type="Proteomes" id="UP000324241">
    <property type="component" value="Unassembled WGS sequence"/>
</dbReference>
<keyword evidence="6" id="KW-0285">Flavoprotein</keyword>
<evidence type="ECO:0000256" key="6">
    <source>
        <dbReference type="RuleBase" id="RU362067"/>
    </source>
</evidence>
<dbReference type="InterPro" id="IPR050703">
    <property type="entry name" value="Flavin_MAO"/>
</dbReference>
<comment type="similarity">
    <text evidence="2 6">Belongs to the flavin monoamine oxidase family.</text>
</comment>
<reference evidence="8 11" key="2">
    <citation type="submission" date="2019-08" db="EMBL/GenBank/DDBJ databases">
        <title>The genome sequence of a newly discovered highly antifungal drug resistant Aspergillus species, Aspergillus tanneri NIH 1004.</title>
        <authorList>
            <person name="Mounaud S."/>
            <person name="Singh I."/>
            <person name="Joardar V."/>
            <person name="Pakala S."/>
            <person name="Pakala S."/>
            <person name="Venepally P."/>
            <person name="Chung J.K."/>
            <person name="Losada L."/>
            <person name="Nierman W.C."/>
        </authorList>
    </citation>
    <scope>NUCLEOTIDE SEQUENCE [LARGE SCALE GENOMIC DNA]</scope>
    <source>
        <strain evidence="8 11">NIH1004</strain>
    </source>
</reference>
<organism evidence="9 10">
    <name type="scientific">Aspergillus tanneri</name>
    <dbReference type="NCBI Taxonomy" id="1220188"/>
    <lineage>
        <taxon>Eukaryota</taxon>
        <taxon>Fungi</taxon>
        <taxon>Dikarya</taxon>
        <taxon>Ascomycota</taxon>
        <taxon>Pezizomycotina</taxon>
        <taxon>Eurotiomycetes</taxon>
        <taxon>Eurotiomycetidae</taxon>
        <taxon>Eurotiales</taxon>
        <taxon>Aspergillaceae</taxon>
        <taxon>Aspergillus</taxon>
        <taxon>Aspergillus subgen. Circumdati</taxon>
    </lineage>
</organism>
<feature type="binding site" evidence="5">
    <location>
        <begin position="34"/>
        <end position="35"/>
    </location>
    <ligand>
        <name>FAD</name>
        <dbReference type="ChEBI" id="CHEBI:57692"/>
    </ligand>
</feature>
<dbReference type="AlphaFoldDB" id="A0A4S3JFP1"/>
<dbReference type="PANTHER" id="PTHR43563:SF1">
    <property type="entry name" value="AMINE OXIDASE [FLAVIN-CONTAINING] B"/>
    <property type="match status" value="1"/>
</dbReference>
<accession>A0A4S3JFP1</accession>
<dbReference type="GO" id="GO:0097621">
    <property type="term" value="F:monoamine oxidase activity"/>
    <property type="evidence" value="ECO:0007669"/>
    <property type="project" value="UniProtKB-EC"/>
</dbReference>
<dbReference type="RefSeq" id="XP_033423311.1">
    <property type="nucleotide sequence ID" value="XM_033572759.1"/>
</dbReference>
<comment type="caution">
    <text evidence="9">The sequence shown here is derived from an EMBL/GenBank/DDBJ whole genome shotgun (WGS) entry which is preliminary data.</text>
</comment>
<evidence type="ECO:0000256" key="1">
    <source>
        <dbReference type="ARBA" id="ARBA00001974"/>
    </source>
</evidence>
<dbReference type="PANTHER" id="PTHR43563">
    <property type="entry name" value="AMINE OXIDASE"/>
    <property type="match status" value="1"/>
</dbReference>
<comment type="cofactor">
    <cofactor evidence="1 6">
        <name>FAD</name>
        <dbReference type="ChEBI" id="CHEBI:57692"/>
    </cofactor>
</comment>
<feature type="domain" description="Amine oxidase" evidence="7">
    <location>
        <begin position="14"/>
        <end position="426"/>
    </location>
</feature>
<evidence type="ECO:0000256" key="4">
    <source>
        <dbReference type="ARBA" id="ARBA00048448"/>
    </source>
</evidence>
<evidence type="ECO:0000256" key="3">
    <source>
        <dbReference type="ARBA" id="ARBA00023002"/>
    </source>
</evidence>
<evidence type="ECO:0000313" key="8">
    <source>
        <dbReference type="EMBL" id="KAA8643950.1"/>
    </source>
</evidence>
<dbReference type="PRINTS" id="PR00757">
    <property type="entry name" value="AMINEOXDASEF"/>
</dbReference>
<keyword evidence="3 6" id="KW-0560">Oxidoreductase</keyword>
<dbReference type="Gene3D" id="3.90.660.10">
    <property type="match status" value="1"/>
</dbReference>
<name>A0A4S3JFP1_9EURO</name>
<dbReference type="Gene3D" id="3.50.50.60">
    <property type="entry name" value="FAD/NAD(P)-binding domain"/>
    <property type="match status" value="1"/>
</dbReference>
<proteinExistence type="inferred from homology"/>
<sequence>MAQQFDVAVIGAGMAGLVAARDLSLKGHSVVLLEARDRVGGRTYQCKAFGDELDLELGGGYAHWTQPHIWYEMQRNGLKLQPPMVEGRAFWLADGKVHTGSNEDYYGVVGPLLGQLFADARARFPIPADLMTIDNSDIEKKSIEDRINSLSLSSYYRDVLEGALAGIIHSCKEQGIAQLLHAVATYFGEFHAFFETAGTWAIQGGTKQLAAAILAESRAQLQLSTPVSSITDRGSGVTITTRAGEEIQARSAIFAIPLNTLGDVKITPELPPAARVIIDRKNPVLAHKIWIRVKGEVEPFSIYSPAGKSPINAVRTEKRHDGDTLVLCMCSDATSVDPKDRNTIQAELRRFIPDIEVVDTACHDWAADEFSKGGWMMHRPGMLTGAAREIRKLHGNIRFAGSDLSATEPGSIEGALASGAAAARDISAALTKARL</sequence>
<dbReference type="OrthoDB" id="7777654at2759"/>
<feature type="binding site" evidence="5">
    <location>
        <position position="227"/>
    </location>
    <ligand>
        <name>FAD</name>
        <dbReference type="ChEBI" id="CHEBI:57692"/>
    </ligand>
</feature>
<dbReference type="VEuPathDB" id="FungiDB:EYZ11_006361"/>
<dbReference type="EC" id="1.4.3.-" evidence="6"/>
<reference evidence="9 10" key="1">
    <citation type="submission" date="2019-03" db="EMBL/GenBank/DDBJ databases">
        <title>The genome sequence of a newly discovered highly antifungal drug resistant Aspergillus species, Aspergillus tanneri NIH 1004.</title>
        <authorList>
            <person name="Mounaud S."/>
            <person name="Singh I."/>
            <person name="Joardar V."/>
            <person name="Pakala S."/>
            <person name="Pakala S."/>
            <person name="Venepally P."/>
            <person name="Hoover J."/>
            <person name="Nierman W."/>
            <person name="Chung J."/>
            <person name="Losada L."/>
        </authorList>
    </citation>
    <scope>NUCLEOTIDE SEQUENCE [LARGE SCALE GENOMIC DNA]</scope>
    <source>
        <strain evidence="9 10">NIH1004</strain>
    </source>
</reference>
<evidence type="ECO:0000256" key="2">
    <source>
        <dbReference type="ARBA" id="ARBA00005995"/>
    </source>
</evidence>
<dbReference type="InterPro" id="IPR036188">
    <property type="entry name" value="FAD/NAD-bd_sf"/>
</dbReference>
<evidence type="ECO:0000256" key="5">
    <source>
        <dbReference type="PIRSR" id="PIRSR601613-1"/>
    </source>
</evidence>
<dbReference type="Proteomes" id="UP000308092">
    <property type="component" value="Unassembled WGS sequence"/>
</dbReference>
<keyword evidence="10" id="KW-1185">Reference proteome</keyword>
<dbReference type="EMBL" id="QUQM01000006">
    <property type="protein sequence ID" value="KAA8643950.1"/>
    <property type="molecule type" value="Genomic_DNA"/>
</dbReference>
<evidence type="ECO:0000313" key="10">
    <source>
        <dbReference type="Proteomes" id="UP000308092"/>
    </source>
</evidence>
<protein>
    <recommendedName>
        <fullName evidence="6">Amine oxidase</fullName>
        <ecNumber evidence="6">1.4.3.-</ecNumber>
    </recommendedName>
</protein>
<dbReference type="SUPFAM" id="SSF51905">
    <property type="entry name" value="FAD/NAD(P)-binding domain"/>
    <property type="match status" value="1"/>
</dbReference>
<dbReference type="STRING" id="1220188.A0A4S3JFP1"/>
<comment type="catalytic activity">
    <reaction evidence="4">
        <text>a secondary aliphatic amine + O2 + H2O = a primary amine + an aldehyde + H2O2</text>
        <dbReference type="Rhea" id="RHEA:26414"/>
        <dbReference type="ChEBI" id="CHEBI:15377"/>
        <dbReference type="ChEBI" id="CHEBI:15379"/>
        <dbReference type="ChEBI" id="CHEBI:16240"/>
        <dbReference type="ChEBI" id="CHEBI:17478"/>
        <dbReference type="ChEBI" id="CHEBI:58855"/>
        <dbReference type="ChEBI" id="CHEBI:65296"/>
        <dbReference type="EC" id="1.4.3.4"/>
    </reaction>
</comment>
<keyword evidence="6" id="KW-0274">FAD</keyword>
<evidence type="ECO:0000313" key="9">
    <source>
        <dbReference type="EMBL" id="THC94153.1"/>
    </source>
</evidence>
<evidence type="ECO:0000259" key="7">
    <source>
        <dbReference type="Pfam" id="PF01593"/>
    </source>
</evidence>
<dbReference type="EMBL" id="SOSA01000223">
    <property type="protein sequence ID" value="THC94153.1"/>
    <property type="molecule type" value="Genomic_DNA"/>
</dbReference>
<dbReference type="InterPro" id="IPR002937">
    <property type="entry name" value="Amino_oxidase"/>
</dbReference>
<gene>
    <name evidence="8" type="ORF">ATNIH1004_008146</name>
    <name evidence="9" type="ORF">EYZ11_006361</name>
</gene>